<organism evidence="13 14">
    <name type="scientific">Pseudohongiella nitratireducens</name>
    <dbReference type="NCBI Taxonomy" id="1768907"/>
    <lineage>
        <taxon>Bacteria</taxon>
        <taxon>Pseudomonadati</taxon>
        <taxon>Pseudomonadota</taxon>
        <taxon>Gammaproteobacteria</taxon>
        <taxon>Pseudomonadales</taxon>
        <taxon>Pseudohongiellaceae</taxon>
        <taxon>Pseudohongiella</taxon>
    </lineage>
</organism>
<evidence type="ECO:0000256" key="3">
    <source>
        <dbReference type="ARBA" id="ARBA00022475"/>
    </source>
</evidence>
<dbReference type="GO" id="GO:0005524">
    <property type="term" value="F:ATP binding"/>
    <property type="evidence" value="ECO:0007669"/>
    <property type="project" value="UniProtKB-KW"/>
</dbReference>
<reference evidence="13" key="2">
    <citation type="submission" date="2020-09" db="EMBL/GenBank/DDBJ databases">
        <authorList>
            <person name="Sun Q."/>
            <person name="Zhou Y."/>
        </authorList>
    </citation>
    <scope>NUCLEOTIDE SEQUENCE</scope>
    <source>
        <strain evidence="13">CGMCC 1.15425</strain>
    </source>
</reference>
<dbReference type="CDD" id="cd03260">
    <property type="entry name" value="ABC_PstB_phosphate_transporter"/>
    <property type="match status" value="1"/>
</dbReference>
<dbReference type="PANTHER" id="PTHR43423:SF12">
    <property type="entry name" value="IRON EXPORT ATP-BINDING PROTEIN FETA-RELATED"/>
    <property type="match status" value="1"/>
</dbReference>
<dbReference type="EMBL" id="BMIY01000005">
    <property type="protein sequence ID" value="GGG57607.1"/>
    <property type="molecule type" value="Genomic_DNA"/>
</dbReference>
<evidence type="ECO:0000259" key="12">
    <source>
        <dbReference type="PROSITE" id="PS50893"/>
    </source>
</evidence>
<dbReference type="Pfam" id="PF00005">
    <property type="entry name" value="ABC_tran"/>
    <property type="match status" value="1"/>
</dbReference>
<evidence type="ECO:0000313" key="13">
    <source>
        <dbReference type="EMBL" id="GGG57607.1"/>
    </source>
</evidence>
<keyword evidence="3" id="KW-1003">Cell membrane</keyword>
<protein>
    <submittedName>
        <fullName evidence="13">Phosphate import ATP-binding protein PstB</fullName>
    </submittedName>
</protein>
<dbReference type="Proteomes" id="UP000627715">
    <property type="component" value="Unassembled WGS sequence"/>
</dbReference>
<dbReference type="SMART" id="SM00382">
    <property type="entry name" value="AAA"/>
    <property type="match status" value="1"/>
</dbReference>
<evidence type="ECO:0000256" key="2">
    <source>
        <dbReference type="ARBA" id="ARBA00022448"/>
    </source>
</evidence>
<evidence type="ECO:0000256" key="8">
    <source>
        <dbReference type="ARBA" id="ARBA00022967"/>
    </source>
</evidence>
<evidence type="ECO:0000256" key="5">
    <source>
        <dbReference type="ARBA" id="ARBA00022592"/>
    </source>
</evidence>
<dbReference type="InterPro" id="IPR005670">
    <property type="entry name" value="PstB-like"/>
</dbReference>
<dbReference type="InterPro" id="IPR003439">
    <property type="entry name" value="ABC_transporter-like_ATP-bd"/>
</dbReference>
<dbReference type="PROSITE" id="PS50893">
    <property type="entry name" value="ABC_TRANSPORTER_2"/>
    <property type="match status" value="1"/>
</dbReference>
<accession>A0A917GUC6</accession>
<dbReference type="GO" id="GO:0035435">
    <property type="term" value="P:phosphate ion transmembrane transport"/>
    <property type="evidence" value="ECO:0007669"/>
    <property type="project" value="InterPro"/>
</dbReference>
<dbReference type="PROSITE" id="PS00211">
    <property type="entry name" value="ABC_TRANSPORTER_1"/>
    <property type="match status" value="1"/>
</dbReference>
<sequence>MTDSNENSNAASVDDTGVFGDAMAERERKPVTPVISRKISERDTLSLDDEVSKITVNNLNLFYGEDQALHDVNLVIPEKKVTAFIGPSGCGKSTLLRCFNRMNDLVDICRIKGDINMDGQNIYDPKVDVAELRRNVGMVFQKPNPFPKSIYENVAYGLRLQGVKSKRVLDEVVEKSLRAAALWDEVKDRLQDNAFGMSGGQQQRLVIARAIAIEPEVILLDEPASALDPISTLKIEELINELKRDYTIIIVTHNMQQAARVSDYTAFMYMGKLIEFGDTDTLFTNPSKKQTEDYITGRYG</sequence>
<dbReference type="InterPro" id="IPR027417">
    <property type="entry name" value="P-loop_NTPase"/>
</dbReference>
<name>A0A917GUC6_9GAMM</name>
<evidence type="ECO:0000256" key="9">
    <source>
        <dbReference type="ARBA" id="ARBA00023136"/>
    </source>
</evidence>
<keyword evidence="4" id="KW-0997">Cell inner membrane</keyword>
<evidence type="ECO:0000256" key="4">
    <source>
        <dbReference type="ARBA" id="ARBA00022519"/>
    </source>
</evidence>
<dbReference type="GO" id="GO:0016887">
    <property type="term" value="F:ATP hydrolysis activity"/>
    <property type="evidence" value="ECO:0007669"/>
    <property type="project" value="InterPro"/>
</dbReference>
<evidence type="ECO:0000313" key="14">
    <source>
        <dbReference type="Proteomes" id="UP000627715"/>
    </source>
</evidence>
<reference evidence="13" key="1">
    <citation type="journal article" date="2014" name="Int. J. Syst. Evol. Microbiol.">
        <title>Complete genome sequence of Corynebacterium casei LMG S-19264T (=DSM 44701T), isolated from a smear-ripened cheese.</title>
        <authorList>
            <consortium name="US DOE Joint Genome Institute (JGI-PGF)"/>
            <person name="Walter F."/>
            <person name="Albersmeier A."/>
            <person name="Kalinowski J."/>
            <person name="Ruckert C."/>
        </authorList>
    </citation>
    <scope>NUCLEOTIDE SEQUENCE</scope>
    <source>
        <strain evidence="13">CGMCC 1.15425</strain>
    </source>
</reference>
<evidence type="ECO:0000256" key="10">
    <source>
        <dbReference type="ARBA" id="ARBA00054713"/>
    </source>
</evidence>
<keyword evidence="9" id="KW-0472">Membrane</keyword>
<evidence type="ECO:0000256" key="1">
    <source>
        <dbReference type="ARBA" id="ARBA00004417"/>
    </source>
</evidence>
<dbReference type="NCBIfam" id="TIGR00972">
    <property type="entry name" value="3a0107s01c2"/>
    <property type="match status" value="1"/>
</dbReference>
<dbReference type="PANTHER" id="PTHR43423">
    <property type="entry name" value="ABC TRANSPORTER I FAMILY MEMBER 17"/>
    <property type="match status" value="1"/>
</dbReference>
<feature type="domain" description="ABC transporter" evidence="12">
    <location>
        <begin position="54"/>
        <end position="295"/>
    </location>
</feature>
<gene>
    <name evidence="13" type="primary">pstB</name>
    <name evidence="13" type="ORF">GCM10011403_13610</name>
</gene>
<dbReference type="GO" id="GO:0005315">
    <property type="term" value="F:phosphate transmembrane transporter activity"/>
    <property type="evidence" value="ECO:0007669"/>
    <property type="project" value="InterPro"/>
</dbReference>
<dbReference type="SUPFAM" id="SSF52540">
    <property type="entry name" value="P-loop containing nucleoside triphosphate hydrolases"/>
    <property type="match status" value="1"/>
</dbReference>
<keyword evidence="6" id="KW-0547">Nucleotide-binding</keyword>
<evidence type="ECO:0000256" key="11">
    <source>
        <dbReference type="SAM" id="MobiDB-lite"/>
    </source>
</evidence>
<keyword evidence="5" id="KW-0592">Phosphate transport</keyword>
<comment type="caution">
    <text evidence="13">The sequence shown here is derived from an EMBL/GenBank/DDBJ whole genome shotgun (WGS) entry which is preliminary data.</text>
</comment>
<dbReference type="GO" id="GO:0005886">
    <property type="term" value="C:plasma membrane"/>
    <property type="evidence" value="ECO:0007669"/>
    <property type="project" value="UniProtKB-SubCell"/>
</dbReference>
<evidence type="ECO:0000256" key="6">
    <source>
        <dbReference type="ARBA" id="ARBA00022741"/>
    </source>
</evidence>
<keyword evidence="8" id="KW-1278">Translocase</keyword>
<keyword evidence="2" id="KW-0813">Transport</keyword>
<dbReference type="InterPro" id="IPR003593">
    <property type="entry name" value="AAA+_ATPase"/>
</dbReference>
<proteinExistence type="predicted"/>
<keyword evidence="14" id="KW-1185">Reference proteome</keyword>
<dbReference type="AlphaFoldDB" id="A0A917GUC6"/>
<feature type="region of interest" description="Disordered" evidence="11">
    <location>
        <begin position="1"/>
        <end position="25"/>
    </location>
</feature>
<dbReference type="InterPro" id="IPR017871">
    <property type="entry name" value="ABC_transporter-like_CS"/>
</dbReference>
<keyword evidence="7 13" id="KW-0067">ATP-binding</keyword>
<evidence type="ECO:0000256" key="7">
    <source>
        <dbReference type="ARBA" id="ARBA00022840"/>
    </source>
</evidence>
<dbReference type="Gene3D" id="3.40.50.300">
    <property type="entry name" value="P-loop containing nucleotide triphosphate hydrolases"/>
    <property type="match status" value="1"/>
</dbReference>
<feature type="compositionally biased region" description="Polar residues" evidence="11">
    <location>
        <begin position="1"/>
        <end position="11"/>
    </location>
</feature>
<dbReference type="FunFam" id="3.40.50.300:FF:000132">
    <property type="entry name" value="Phosphate import ATP-binding protein PstB"/>
    <property type="match status" value="1"/>
</dbReference>
<comment type="subcellular location">
    <subcellularLocation>
        <location evidence="1">Cell inner membrane</location>
        <topology evidence="1">Peripheral membrane protein</topology>
    </subcellularLocation>
</comment>
<comment type="function">
    <text evidence="10">Part of the ABC transporter complex PstSACB involved in phosphate import. Responsible for energy coupling to the transport system.</text>
</comment>